<dbReference type="Gene3D" id="1.20.141.10">
    <property type="entry name" value="Chitosanase, subunit A, domain 1"/>
    <property type="match status" value="1"/>
</dbReference>
<evidence type="ECO:0000313" key="2">
    <source>
        <dbReference type="EMBL" id="CAK63510.1"/>
    </source>
</evidence>
<dbReference type="HOGENOM" id="CLU_1274407_0_0_1"/>
<dbReference type="GeneID" id="5016692"/>
<dbReference type="OMA" id="WPNDNAN"/>
<evidence type="ECO:0000259" key="1">
    <source>
        <dbReference type="Pfam" id="PF05838"/>
    </source>
</evidence>
<dbReference type="RefSeq" id="XP_001430908.1">
    <property type="nucleotide sequence ID" value="XM_001430871.1"/>
</dbReference>
<dbReference type="KEGG" id="ptm:GSPATT00033363001"/>
<dbReference type="OrthoDB" id="311757at2759"/>
<sequence>MEEYYCNAIIELVLESEGGKVNDPNDPGGKTNRGITQKTYNDQRKEIMGQANKQMAKKEKNPLKIPEDKDVFDLTDDEIKDFYKYQFKRFLAHEIKDPYTCYVYFDTCVLFGPNKAIKILQLACDIESDGKLGPNTRAKVEQTIDQRGLQLTMLFFREMEHEMSKNYGIYGKGWSNRIKKITQQIEEGVIPKWPNDNANKIVQLQQQQKVINQPKKK</sequence>
<dbReference type="SUPFAM" id="SSF53955">
    <property type="entry name" value="Lysozyme-like"/>
    <property type="match status" value="1"/>
</dbReference>
<gene>
    <name evidence="2" type="ORF">GSPATT00033363001</name>
</gene>
<accession>A0BY93</accession>
<dbReference type="Proteomes" id="UP000000600">
    <property type="component" value="Unassembled WGS sequence"/>
</dbReference>
<dbReference type="InParanoid" id="A0BY93"/>
<dbReference type="Pfam" id="PF05838">
    <property type="entry name" value="Glyco_hydro_108"/>
    <property type="match status" value="1"/>
</dbReference>
<organism evidence="2 3">
    <name type="scientific">Paramecium tetraurelia</name>
    <dbReference type="NCBI Taxonomy" id="5888"/>
    <lineage>
        <taxon>Eukaryota</taxon>
        <taxon>Sar</taxon>
        <taxon>Alveolata</taxon>
        <taxon>Ciliophora</taxon>
        <taxon>Intramacronucleata</taxon>
        <taxon>Oligohymenophorea</taxon>
        <taxon>Peniculida</taxon>
        <taxon>Parameciidae</taxon>
        <taxon>Paramecium</taxon>
    </lineage>
</organism>
<feature type="domain" description="TtsA-like Glycoside hydrolase family 108" evidence="1">
    <location>
        <begin position="11"/>
        <end position="112"/>
    </location>
</feature>
<evidence type="ECO:0000313" key="3">
    <source>
        <dbReference type="Proteomes" id="UP000000600"/>
    </source>
</evidence>
<protein>
    <recommendedName>
        <fullName evidence="1">TtsA-like Glycoside hydrolase family 108 domain-containing protein</fullName>
    </recommendedName>
</protein>
<dbReference type="InterPro" id="IPR023346">
    <property type="entry name" value="Lysozyme-like_dom_sf"/>
</dbReference>
<name>A0BY93_PARTE</name>
<dbReference type="EMBL" id="CT868026">
    <property type="protein sequence ID" value="CAK63510.1"/>
    <property type="molecule type" value="Genomic_DNA"/>
</dbReference>
<dbReference type="InterPro" id="IPR008565">
    <property type="entry name" value="TtsA-like_GH18_dom"/>
</dbReference>
<dbReference type="AlphaFoldDB" id="A0BY93"/>
<keyword evidence="3" id="KW-1185">Reference proteome</keyword>
<reference evidence="2 3" key="1">
    <citation type="journal article" date="2006" name="Nature">
        <title>Global trends of whole-genome duplications revealed by the ciliate Paramecium tetraurelia.</title>
        <authorList>
            <consortium name="Genoscope"/>
            <person name="Aury J.-M."/>
            <person name="Jaillon O."/>
            <person name="Duret L."/>
            <person name="Noel B."/>
            <person name="Jubin C."/>
            <person name="Porcel B.M."/>
            <person name="Segurens B."/>
            <person name="Daubin V."/>
            <person name="Anthouard V."/>
            <person name="Aiach N."/>
            <person name="Arnaiz O."/>
            <person name="Billaut A."/>
            <person name="Beisson J."/>
            <person name="Blanc I."/>
            <person name="Bouhouche K."/>
            <person name="Camara F."/>
            <person name="Duharcourt S."/>
            <person name="Guigo R."/>
            <person name="Gogendeau D."/>
            <person name="Katinka M."/>
            <person name="Keller A.-M."/>
            <person name="Kissmehl R."/>
            <person name="Klotz C."/>
            <person name="Koll F."/>
            <person name="Le Moue A."/>
            <person name="Lepere C."/>
            <person name="Malinsky S."/>
            <person name="Nowacki M."/>
            <person name="Nowak J.K."/>
            <person name="Plattner H."/>
            <person name="Poulain J."/>
            <person name="Ruiz F."/>
            <person name="Serrano V."/>
            <person name="Zagulski M."/>
            <person name="Dessen P."/>
            <person name="Betermier M."/>
            <person name="Weissenbach J."/>
            <person name="Scarpelli C."/>
            <person name="Schachter V."/>
            <person name="Sperling L."/>
            <person name="Meyer E."/>
            <person name="Cohen J."/>
            <person name="Wincker P."/>
        </authorList>
    </citation>
    <scope>NUCLEOTIDE SEQUENCE [LARGE SCALE GENOMIC DNA]</scope>
    <source>
        <strain evidence="2 3">Stock d4-2</strain>
    </source>
</reference>
<proteinExistence type="predicted"/>